<dbReference type="SMART" id="SM00758">
    <property type="entry name" value="PA14"/>
    <property type="match status" value="1"/>
</dbReference>
<dbReference type="GO" id="GO:0008237">
    <property type="term" value="F:metallopeptidase activity"/>
    <property type="evidence" value="ECO:0007669"/>
    <property type="project" value="UniProtKB-KW"/>
</dbReference>
<sequence length="1463" mass="159790" precursor="true">MISRNLGWLVMALLFVSCGACFAAPHHGEVYDLKQPDGSRVPAKVWGDEFYQRVESLDGYTLVRDETTGWICYAEVSADGSDFVSTGVVYEVETDTAGNNKKVKNVGKRLPRQKHLKLKKGAVLKKAKERRKELLGEKADEYFNFGLAEDGYSTDEAAAMATAPAPLTGSVVGLTVLIDFPDDRGTIAVSEVEDYCNQIGYSGYNNNGSIRDYFYDVSNGNLEYTNQVVGYYTANYNKSYYDDCDNGKARELIGEALNWLESQNFDFTTLSRDGSNRIIALNFFYAGNRGCGWAKGLWPHKGWYDSYVGSQGVRTGDYQITDMRSSLVIGTFCHENGHMTCDWPDLYDYGYESSGTGGYCLMSSGHGTNPQVPNPYFRDLRGWENIVDITDDMPGTVRTHTANSHTTFRYSHPTNYKEFFLVESRRRVGRHTGIPDEGMLIWHVDADGSNNNEQMTEASHYKVSVEQADGRFDLENGTNSGGSGDLFHANYRDVFNDNTLPDARWWDGSESGLGIRDIGPVGNTMDFTVDNVTTTLFVSPGEELAYDHVWSLPLPSTTKTFELANTTNATLNWTADENADWFDLSPSSGTLAAGASTTVSVVLNGAAALLGPAEHAEPVAFTDTTNDVSLGRDVVLNVIPKGLHAYWQFDQTTGYTASDATGNGFDGSLENMSFSGGTTAGKFGQALSFDGIDDFITVSELGLNTNNITIAGWLNAAAIQTEYAGIFSNRVDGAANFNFKKSNKLGYHWNNGHWTWSTDFSVPTNEWVFVAMVLEPDKVTMYMDDGTLRSDSWNAVHSPESFAGYSVIGRDAGYSSRSYQGAIDDLRIYNYALSSSEIALLPQGGPAECPKPANGETGIAPQPLSWIGGPVADRYLVYLGTNQSAVADATPSSPEYQGQTSETQWEFDWNSNSTYFWRVDTITDSGSTIAGAVWQFETGDGTGMITREVWNSITGINISDLTSDSRYPDQPDETGVLMSFETPVDIADDYGTRVHGFLKPKVTGTYKFWIAGDDWCELWLSSGFDPADASMIAQVPGWTGQKVWDEYPEQASGTISLVAGEMYYIKALHKESGGGDHLAVAWQGPDIVQQVIPGEFLMPYYEGYNGEPVFNNANITGAEAIERQPYSGSLVGTASDPEGDSILYSKAAGPDWLMIAGDGGMMGTPADADVGANIFTVRVTDQYGGYDEATLTIQVNERYTGELGMTDLIGFASHWLELTPTGDPADLNDDGAADFTDYAGLLRDWLETVYVPDMLDYWPIETDASNYVSPHAGRLYGDAAINTADAAPGSTACVQLDGDGDYVEISGYYGITGTASRTVTAWIKTNYQAGDAVTGEIVTWGRPDQTGKRWTMRLTADGALRQEVKYGYINGTTNIADNTWHHVAVVLEDDGSPDISEALLYVDGQLEPVGGFGPRAVDTGMLSPVRLGVCLEVAGPRFFKGLIDEVRIYDRALTADEISRLAQ</sequence>
<dbReference type="SUPFAM" id="SSF49313">
    <property type="entry name" value="Cadherin-like"/>
    <property type="match status" value="1"/>
</dbReference>
<keyword evidence="6" id="KW-1185">Reference proteome</keyword>
<feature type="signal peptide" evidence="3">
    <location>
        <begin position="1"/>
        <end position="23"/>
    </location>
</feature>
<dbReference type="Pfam" id="PF19190">
    <property type="entry name" value="BACON_2"/>
    <property type="match status" value="1"/>
</dbReference>
<protein>
    <submittedName>
        <fullName evidence="5">M6 family metalloprotease domain protein</fullName>
    </submittedName>
</protein>
<dbReference type="SUPFAM" id="SSF49899">
    <property type="entry name" value="Concanavalin A-like lectins/glucanases"/>
    <property type="match status" value="2"/>
</dbReference>
<proteinExistence type="predicted"/>
<keyword evidence="5" id="KW-0378">Hydrolase</keyword>
<dbReference type="Pfam" id="PF17963">
    <property type="entry name" value="Big_9"/>
    <property type="match status" value="1"/>
</dbReference>
<reference evidence="6" key="1">
    <citation type="submission" date="2017-02" db="EMBL/GenBank/DDBJ databases">
        <title>Comparative genomics and description of representatives of a novel lineage of planctomycetes thriving in anoxic sediments.</title>
        <authorList>
            <person name="Spring S."/>
            <person name="Bunk B."/>
            <person name="Sproer C."/>
        </authorList>
    </citation>
    <scope>NUCLEOTIDE SEQUENCE [LARGE SCALE GENOMIC DNA]</scope>
    <source>
        <strain evidence="6">ST-NAGAB-D1</strain>
    </source>
</reference>
<dbReference type="PROSITE" id="PS51257">
    <property type="entry name" value="PROKAR_LIPOPROTEIN"/>
    <property type="match status" value="1"/>
</dbReference>
<dbReference type="InterPro" id="IPR006558">
    <property type="entry name" value="LamG-like"/>
</dbReference>
<keyword evidence="5" id="KW-0482">Metalloprotease</keyword>
<dbReference type="KEGG" id="alus:STSP2_00878"/>
<dbReference type="SUPFAM" id="SSF56988">
    <property type="entry name" value="Anthrax protective antigen"/>
    <property type="match status" value="1"/>
</dbReference>
<dbReference type="Gene3D" id="2.60.120.1560">
    <property type="match status" value="1"/>
</dbReference>
<evidence type="ECO:0000313" key="6">
    <source>
        <dbReference type="Proteomes" id="UP000189674"/>
    </source>
</evidence>
<dbReference type="SMART" id="SM00560">
    <property type="entry name" value="LamGL"/>
    <property type="match status" value="1"/>
</dbReference>
<dbReference type="InterPro" id="IPR013320">
    <property type="entry name" value="ConA-like_dom_sf"/>
</dbReference>
<evidence type="ECO:0000259" key="4">
    <source>
        <dbReference type="PROSITE" id="PS51820"/>
    </source>
</evidence>
<keyword evidence="2" id="KW-1015">Disulfide bond</keyword>
<feature type="domain" description="PA14" evidence="4">
    <location>
        <begin position="940"/>
        <end position="1096"/>
    </location>
</feature>
<dbReference type="InterPro" id="IPR024361">
    <property type="entry name" value="BACON"/>
</dbReference>
<keyword evidence="5" id="KW-0645">Protease</keyword>
<dbReference type="Proteomes" id="UP000189674">
    <property type="component" value="Chromosome"/>
</dbReference>
<dbReference type="PANTHER" id="PTHR41775:SF1">
    <property type="entry name" value="PEPTIDASE M6-LIKE DOMAIN-CONTAINING PROTEIN"/>
    <property type="match status" value="1"/>
</dbReference>
<keyword evidence="1 3" id="KW-0732">Signal</keyword>
<dbReference type="PANTHER" id="PTHR41775">
    <property type="entry name" value="SECRETED PROTEIN-RELATED"/>
    <property type="match status" value="1"/>
</dbReference>
<dbReference type="OrthoDB" id="278121at2"/>
<dbReference type="InterPro" id="IPR008757">
    <property type="entry name" value="Peptidase_M6-like_domain"/>
</dbReference>
<name>A0A1U9NIH1_9BACT</name>
<dbReference type="InterPro" id="IPR011658">
    <property type="entry name" value="PA14_dom"/>
</dbReference>
<dbReference type="RefSeq" id="WP_146660153.1">
    <property type="nucleotide sequence ID" value="NZ_CP019791.1"/>
</dbReference>
<dbReference type="Pfam" id="PF07691">
    <property type="entry name" value="PA14"/>
    <property type="match status" value="1"/>
</dbReference>
<dbReference type="Gene3D" id="2.60.40.10">
    <property type="entry name" value="Immunoglobulins"/>
    <property type="match status" value="2"/>
</dbReference>
<dbReference type="GO" id="GO:0016020">
    <property type="term" value="C:membrane"/>
    <property type="evidence" value="ECO:0007669"/>
    <property type="project" value="InterPro"/>
</dbReference>
<dbReference type="PROSITE" id="PS51820">
    <property type="entry name" value="PA14"/>
    <property type="match status" value="1"/>
</dbReference>
<gene>
    <name evidence="5" type="ORF">STSP2_00878</name>
</gene>
<dbReference type="InterPro" id="IPR013783">
    <property type="entry name" value="Ig-like_fold"/>
</dbReference>
<dbReference type="InterPro" id="IPR006644">
    <property type="entry name" value="Cadg"/>
</dbReference>
<evidence type="ECO:0000256" key="1">
    <source>
        <dbReference type="ARBA" id="ARBA00022729"/>
    </source>
</evidence>
<dbReference type="STRING" id="1936003.STSP2_00878"/>
<dbReference type="InterPro" id="IPR015919">
    <property type="entry name" value="Cadherin-like_sf"/>
</dbReference>
<dbReference type="GO" id="GO:0006508">
    <property type="term" value="P:proteolysis"/>
    <property type="evidence" value="ECO:0007669"/>
    <property type="project" value="UniProtKB-KW"/>
</dbReference>
<evidence type="ECO:0000313" key="5">
    <source>
        <dbReference type="EMBL" id="AQT67729.1"/>
    </source>
</evidence>
<dbReference type="EMBL" id="CP019791">
    <property type="protein sequence ID" value="AQT67729.1"/>
    <property type="molecule type" value="Genomic_DNA"/>
</dbReference>
<dbReference type="Pfam" id="PF13385">
    <property type="entry name" value="Laminin_G_3"/>
    <property type="match status" value="2"/>
</dbReference>
<dbReference type="GO" id="GO:0005509">
    <property type="term" value="F:calcium ion binding"/>
    <property type="evidence" value="ECO:0007669"/>
    <property type="project" value="InterPro"/>
</dbReference>
<dbReference type="NCBIfam" id="TIGR03296">
    <property type="entry name" value="M6dom_TIGR03296"/>
    <property type="match status" value="1"/>
</dbReference>
<feature type="chain" id="PRO_5012888758" evidence="3">
    <location>
        <begin position="24"/>
        <end position="1463"/>
    </location>
</feature>
<dbReference type="Gene3D" id="2.60.120.200">
    <property type="match status" value="2"/>
</dbReference>
<evidence type="ECO:0000256" key="2">
    <source>
        <dbReference type="ARBA" id="ARBA00023157"/>
    </source>
</evidence>
<organism evidence="5 6">
    <name type="scientific">Anaerohalosphaera lusitana</name>
    <dbReference type="NCBI Taxonomy" id="1936003"/>
    <lineage>
        <taxon>Bacteria</taxon>
        <taxon>Pseudomonadati</taxon>
        <taxon>Planctomycetota</taxon>
        <taxon>Phycisphaerae</taxon>
        <taxon>Sedimentisphaerales</taxon>
        <taxon>Anaerohalosphaeraceae</taxon>
        <taxon>Anaerohalosphaera</taxon>
    </lineage>
</organism>
<accession>A0A1U9NIH1</accession>
<dbReference type="InterPro" id="IPR037524">
    <property type="entry name" value="PA14/GLEYA"/>
</dbReference>
<dbReference type="SMART" id="SM00736">
    <property type="entry name" value="CADG"/>
    <property type="match status" value="1"/>
</dbReference>
<evidence type="ECO:0000256" key="3">
    <source>
        <dbReference type="SAM" id="SignalP"/>
    </source>
</evidence>